<feature type="region of interest" description="Disordered" evidence="1">
    <location>
        <begin position="70"/>
        <end position="140"/>
    </location>
</feature>
<dbReference type="PhylomeDB" id="A7TPK6"/>
<dbReference type="OrthoDB" id="3832628at2759"/>
<reference evidence="3 4" key="1">
    <citation type="journal article" date="2007" name="Proc. Natl. Acad. Sci. U.S.A.">
        <title>Independent sorting-out of thousands of duplicated gene pairs in two yeast species descended from a whole-genome duplication.</title>
        <authorList>
            <person name="Scannell D.R."/>
            <person name="Frank A.C."/>
            <person name="Conant G.C."/>
            <person name="Byrne K.P."/>
            <person name="Woolfit M."/>
            <person name="Wolfe K.H."/>
        </authorList>
    </citation>
    <scope>NUCLEOTIDE SEQUENCE [LARGE SCALE GENOMIC DNA]</scope>
    <source>
        <strain evidence="4">ATCC 22028 / DSM 70294 / BCRC 21397 / CBS 2163 / NBRC 10782 / NRRL Y-8283 / UCD 57-17</strain>
    </source>
</reference>
<proteinExistence type="predicted"/>
<name>A7TPK6_VANPO</name>
<gene>
    <name evidence="3" type="ORF">Kpol_1040p11</name>
</gene>
<dbReference type="InterPro" id="IPR014752">
    <property type="entry name" value="Arrestin-like_C"/>
</dbReference>
<evidence type="ECO:0000313" key="4">
    <source>
        <dbReference type="Proteomes" id="UP000000267"/>
    </source>
</evidence>
<feature type="compositionally biased region" description="Polar residues" evidence="1">
    <location>
        <begin position="114"/>
        <end position="140"/>
    </location>
</feature>
<evidence type="ECO:0000259" key="2">
    <source>
        <dbReference type="Pfam" id="PF13002"/>
    </source>
</evidence>
<dbReference type="AlphaFoldDB" id="A7TPK6"/>
<feature type="compositionally biased region" description="Basic and acidic residues" evidence="1">
    <location>
        <begin position="437"/>
        <end position="449"/>
    </location>
</feature>
<protein>
    <recommendedName>
        <fullName evidence="2">LDB19 N-terminal domain-containing protein</fullName>
    </recommendedName>
</protein>
<dbReference type="eggNOG" id="ENOG502QS9U">
    <property type="taxonomic scope" value="Eukaryota"/>
</dbReference>
<evidence type="ECO:0000313" key="3">
    <source>
        <dbReference type="EMBL" id="EDO15798.1"/>
    </source>
</evidence>
<dbReference type="InterPro" id="IPR024391">
    <property type="entry name" value="LDB19_N"/>
</dbReference>
<evidence type="ECO:0000256" key="1">
    <source>
        <dbReference type="SAM" id="MobiDB-lite"/>
    </source>
</evidence>
<sequence>MSFAKLLPKANNKGLGSGRRSENKNNNKHPIQLILDIETPPCVLFGSTTSSTGALLGGLLTLIVNDDHKQKSNVKNNSPPISSDIKLNGKYNGSNNDRSSSPTKAAKKKGSIVNRLTFSRSNSPVPSNTENKPQDKTTTSNYESITIKSVELQFIQNIHYEKPFVQGPTAIQTCKDCSNKTVVLKKWDIENKETTMNAGSHAFPFSYLIPGDTPATASLGSKSNTTIKYELVANVRYINANHDSKTSLNLSNISLSLPVMLTRSLTKGPDRNSLRVFPPTKLTASAVLPNVIYPKSTFPLEMKFEGISTSTNRWRMRKLSWRIEETTKIRNNVCKHHVTEMKKVEKEIKIKEIERAKRQNNPIKRYGEPTPVVTVSIGKNSATKEIKEQFPQRIAANEPSSTVVDNADQDEENETPDTFIHPSDDALRQEVQMQRQRVKEEQEKQEKQNESSIFTEEVRIISESNIKSGWKTDFDNEGKIEIVTDIDCTALNSGVSNPLTHASTLNPLHSNKKNTTNVSCTIQAPQLGIYVSHILAVEIVVAEEGLQYANGTPLSKSNSPLVDKSITDSDQRLAELSPMLANRNSGRRKPISEPLSKINSRSSAFSSEESKALYNNRIIGVPTGAARVLRMQFRLNLTERSGLGISWDEEVPPIYQNINFISPPSYDRLTENSSDMAPVYIENDGYPARGDEVELARELVVTPSTNLDETPVQKSETPKSLSSNELQMPELDSVISIEGSVPNFNNPLTPRVTRDIRLANVSELVDTDRITQ</sequence>
<dbReference type="GeneID" id="5543908"/>
<feature type="region of interest" description="Disordered" evidence="1">
    <location>
        <begin position="391"/>
        <end position="451"/>
    </location>
</feature>
<dbReference type="RefSeq" id="XP_001643656.1">
    <property type="nucleotide sequence ID" value="XM_001643606.1"/>
</dbReference>
<accession>A7TPK6</accession>
<feature type="domain" description="LDB19 N-terminal" evidence="2">
    <location>
        <begin position="150"/>
        <end position="339"/>
    </location>
</feature>
<dbReference type="KEGG" id="vpo:Kpol_1040p11"/>
<dbReference type="OMA" id="ANESTGC"/>
<dbReference type="EMBL" id="DS480444">
    <property type="protein sequence ID" value="EDO15798.1"/>
    <property type="molecule type" value="Genomic_DNA"/>
</dbReference>
<organism evidence="4">
    <name type="scientific">Vanderwaltozyma polyspora (strain ATCC 22028 / DSM 70294 / BCRC 21397 / CBS 2163 / NBRC 10782 / NRRL Y-8283 / UCD 57-17)</name>
    <name type="common">Kluyveromyces polysporus</name>
    <dbReference type="NCBI Taxonomy" id="436907"/>
    <lineage>
        <taxon>Eukaryota</taxon>
        <taxon>Fungi</taxon>
        <taxon>Dikarya</taxon>
        <taxon>Ascomycota</taxon>
        <taxon>Saccharomycotina</taxon>
        <taxon>Saccharomycetes</taxon>
        <taxon>Saccharomycetales</taxon>
        <taxon>Saccharomycetaceae</taxon>
        <taxon>Vanderwaltozyma</taxon>
    </lineage>
</organism>
<dbReference type="InParanoid" id="A7TPK6"/>
<feature type="region of interest" description="Disordered" evidence="1">
    <location>
        <begin position="703"/>
        <end position="724"/>
    </location>
</feature>
<dbReference type="STRING" id="436907.A7TPK6"/>
<dbReference type="Proteomes" id="UP000000267">
    <property type="component" value="Unassembled WGS sequence"/>
</dbReference>
<feature type="compositionally biased region" description="Polar residues" evidence="1">
    <location>
        <begin position="91"/>
        <end position="103"/>
    </location>
</feature>
<dbReference type="HOGENOM" id="CLU_012509_0_0_1"/>
<feature type="region of interest" description="Disordered" evidence="1">
    <location>
        <begin position="1"/>
        <end position="26"/>
    </location>
</feature>
<keyword evidence="4" id="KW-1185">Reference proteome</keyword>
<dbReference type="Gene3D" id="2.60.40.640">
    <property type="match status" value="1"/>
</dbReference>
<dbReference type="Pfam" id="PF13002">
    <property type="entry name" value="LDB19"/>
    <property type="match status" value="1"/>
</dbReference>